<dbReference type="Proteomes" id="UP000274046">
    <property type="component" value="Unassembled WGS sequence"/>
</dbReference>
<dbReference type="EMBL" id="RBEE01000011">
    <property type="protein sequence ID" value="RNL54464.1"/>
    <property type="molecule type" value="Genomic_DNA"/>
</dbReference>
<dbReference type="AlphaFoldDB" id="A0A3N0BY64"/>
<comment type="caution">
    <text evidence="1">The sequence shown here is derived from an EMBL/GenBank/DDBJ whole genome shotgun (WGS) entry which is preliminary data.</text>
</comment>
<evidence type="ECO:0000313" key="1">
    <source>
        <dbReference type="EMBL" id="RNL54464.1"/>
    </source>
</evidence>
<organism evidence="1 2">
    <name type="scientific">Pedobacter jejuensis</name>
    <dbReference type="NCBI Taxonomy" id="1268550"/>
    <lineage>
        <taxon>Bacteria</taxon>
        <taxon>Pseudomonadati</taxon>
        <taxon>Bacteroidota</taxon>
        <taxon>Sphingobacteriia</taxon>
        <taxon>Sphingobacteriales</taxon>
        <taxon>Sphingobacteriaceae</taxon>
        <taxon>Pedobacter</taxon>
    </lineage>
</organism>
<keyword evidence="2" id="KW-1185">Reference proteome</keyword>
<sequence>MYKKLSLFVFAFGLISCNQQEEPKANTDLLYFDIKGYFTKEVSRLNRTNPQIVKQVLINNTTESKTINVKDWDKELAIFSNADINKSSWRGSFAVNKTPNSEHYTSASKKIPVEDVLIEKQNQQVKKIQIIISNKNILYTSGDTLTYYPDSLYQITKYQKIKLLNPKRYQVSGRFK</sequence>
<dbReference type="OrthoDB" id="794757at2"/>
<accession>A0A3N0BY64</accession>
<reference evidence="1 2" key="1">
    <citation type="submission" date="2018-10" db="EMBL/GenBank/DDBJ databases">
        <title>Genome sequencing of Pedobacter jejuensis TNB23.</title>
        <authorList>
            <person name="Cho Y.-J."/>
            <person name="Cho A."/>
            <person name="Kim O.-S."/>
        </authorList>
    </citation>
    <scope>NUCLEOTIDE SEQUENCE [LARGE SCALE GENOMIC DNA]</scope>
    <source>
        <strain evidence="1 2">TNB23</strain>
    </source>
</reference>
<proteinExistence type="predicted"/>
<name>A0A3N0BY64_9SPHI</name>
<dbReference type="PROSITE" id="PS51257">
    <property type="entry name" value="PROKAR_LIPOPROTEIN"/>
    <property type="match status" value="1"/>
</dbReference>
<gene>
    <name evidence="1" type="ORF">D7004_06625</name>
</gene>
<evidence type="ECO:0000313" key="2">
    <source>
        <dbReference type="Proteomes" id="UP000274046"/>
    </source>
</evidence>
<dbReference type="RefSeq" id="WP_123205090.1">
    <property type="nucleotide sequence ID" value="NZ_RBEE01000011.1"/>
</dbReference>
<protein>
    <submittedName>
        <fullName evidence="1">Uncharacterized protein</fullName>
    </submittedName>
</protein>